<dbReference type="EMBL" id="JAODUP010000324">
    <property type="protein sequence ID" value="KAK2152588.1"/>
    <property type="molecule type" value="Genomic_DNA"/>
</dbReference>
<reference evidence="1" key="1">
    <citation type="journal article" date="2023" name="Mol. Biol. Evol.">
        <title>Third-Generation Sequencing Reveals the Adaptive Role of the Epigenome in Three Deep-Sea Polychaetes.</title>
        <authorList>
            <person name="Perez M."/>
            <person name="Aroh O."/>
            <person name="Sun Y."/>
            <person name="Lan Y."/>
            <person name="Juniper S.K."/>
            <person name="Young C.R."/>
            <person name="Angers B."/>
            <person name="Qian P.Y."/>
        </authorList>
    </citation>
    <scope>NUCLEOTIDE SEQUENCE</scope>
    <source>
        <strain evidence="1">P08H-3</strain>
    </source>
</reference>
<evidence type="ECO:0000313" key="1">
    <source>
        <dbReference type="EMBL" id="KAK2152588.1"/>
    </source>
</evidence>
<protein>
    <submittedName>
        <fullName evidence="1">Uncharacterized protein</fullName>
    </submittedName>
</protein>
<name>A0AAD9N227_9ANNE</name>
<dbReference type="Proteomes" id="UP001208570">
    <property type="component" value="Unassembled WGS sequence"/>
</dbReference>
<dbReference type="AlphaFoldDB" id="A0AAD9N227"/>
<evidence type="ECO:0000313" key="2">
    <source>
        <dbReference type="Proteomes" id="UP001208570"/>
    </source>
</evidence>
<proteinExistence type="predicted"/>
<keyword evidence="2" id="KW-1185">Reference proteome</keyword>
<organism evidence="1 2">
    <name type="scientific">Paralvinella palmiformis</name>
    <dbReference type="NCBI Taxonomy" id="53620"/>
    <lineage>
        <taxon>Eukaryota</taxon>
        <taxon>Metazoa</taxon>
        <taxon>Spiralia</taxon>
        <taxon>Lophotrochozoa</taxon>
        <taxon>Annelida</taxon>
        <taxon>Polychaeta</taxon>
        <taxon>Sedentaria</taxon>
        <taxon>Canalipalpata</taxon>
        <taxon>Terebellida</taxon>
        <taxon>Terebelliformia</taxon>
        <taxon>Alvinellidae</taxon>
        <taxon>Paralvinella</taxon>
    </lineage>
</organism>
<accession>A0AAD9N227</accession>
<sequence>MENVDDFPDFISGIKNEPKYWNHIRPQRIYKSDGD</sequence>
<gene>
    <name evidence="1" type="ORF">LSH36_323g00002</name>
</gene>
<comment type="caution">
    <text evidence="1">The sequence shown here is derived from an EMBL/GenBank/DDBJ whole genome shotgun (WGS) entry which is preliminary data.</text>
</comment>